<dbReference type="InterPro" id="IPR006631">
    <property type="entry name" value="DM4_12"/>
</dbReference>
<keyword evidence="2" id="KW-1185">Reference proteome</keyword>
<dbReference type="EMBL" id="KQ414618">
    <property type="protein sequence ID" value="KOC67797.1"/>
    <property type="molecule type" value="Genomic_DNA"/>
</dbReference>
<accession>A0A0L7RA86</accession>
<organism evidence="1 2">
    <name type="scientific">Habropoda laboriosa</name>
    <dbReference type="NCBI Taxonomy" id="597456"/>
    <lineage>
        <taxon>Eukaryota</taxon>
        <taxon>Metazoa</taxon>
        <taxon>Ecdysozoa</taxon>
        <taxon>Arthropoda</taxon>
        <taxon>Hexapoda</taxon>
        <taxon>Insecta</taxon>
        <taxon>Pterygota</taxon>
        <taxon>Neoptera</taxon>
        <taxon>Endopterygota</taxon>
        <taxon>Hymenoptera</taxon>
        <taxon>Apocrita</taxon>
        <taxon>Aculeata</taxon>
        <taxon>Apoidea</taxon>
        <taxon>Anthophila</taxon>
        <taxon>Apidae</taxon>
        <taxon>Habropoda</taxon>
    </lineage>
</organism>
<dbReference type="SMART" id="SM00718">
    <property type="entry name" value="DM4_12"/>
    <property type="match status" value="1"/>
</dbReference>
<feature type="non-terminal residue" evidence="1">
    <location>
        <position position="1"/>
    </location>
</feature>
<reference evidence="1 2" key="1">
    <citation type="submission" date="2015-07" db="EMBL/GenBank/DDBJ databases">
        <title>The genome of Habropoda laboriosa.</title>
        <authorList>
            <person name="Pan H."/>
            <person name="Kapheim K."/>
        </authorList>
    </citation>
    <scope>NUCLEOTIDE SEQUENCE [LARGE SCALE GENOMIC DNA]</scope>
    <source>
        <strain evidence="1">0110345459</strain>
    </source>
</reference>
<dbReference type="Pfam" id="PF07841">
    <property type="entry name" value="DM4_12"/>
    <property type="match status" value="1"/>
</dbReference>
<sequence>QLILGLGLPMEVDVSTIIGYVMKFNYVLPSNASYLTDSYVRYDRSIRPDVEAERTADESPSDHQGGPRVITRWEIYEILESVLNGSRSGKACLLRAICEASASPFTNRRGLSSQLFHLLLTPSSTVEPFRNELDRVYHAAELMGRQADIPCDTLFPECGESPLNYFTEVHERTFA</sequence>
<dbReference type="Proteomes" id="UP000053825">
    <property type="component" value="Unassembled WGS sequence"/>
</dbReference>
<dbReference type="OrthoDB" id="8186940at2759"/>
<proteinExistence type="predicted"/>
<protein>
    <submittedName>
        <fullName evidence="1">Uncharacterized protein</fullName>
    </submittedName>
</protein>
<evidence type="ECO:0000313" key="1">
    <source>
        <dbReference type="EMBL" id="KOC67797.1"/>
    </source>
</evidence>
<gene>
    <name evidence="1" type="ORF">WH47_12127</name>
</gene>
<evidence type="ECO:0000313" key="2">
    <source>
        <dbReference type="Proteomes" id="UP000053825"/>
    </source>
</evidence>
<dbReference type="AlphaFoldDB" id="A0A0L7RA86"/>
<dbReference type="PANTHER" id="PTHR21398:SF21">
    <property type="entry name" value="AGAP004005-PA"/>
    <property type="match status" value="1"/>
</dbReference>
<dbReference type="PANTHER" id="PTHR21398">
    <property type="entry name" value="AGAP007094-PA"/>
    <property type="match status" value="1"/>
</dbReference>
<name>A0A0L7RA86_9HYME</name>